<proteinExistence type="predicted"/>
<protein>
    <recommendedName>
        <fullName evidence="3">Galactose oxidase</fullName>
    </recommendedName>
</protein>
<name>A0A937G0L4_9BACT</name>
<evidence type="ECO:0000313" key="2">
    <source>
        <dbReference type="Proteomes" id="UP000614216"/>
    </source>
</evidence>
<dbReference type="SUPFAM" id="SSF117281">
    <property type="entry name" value="Kelch motif"/>
    <property type="match status" value="1"/>
</dbReference>
<dbReference type="AlphaFoldDB" id="A0A937G0L4"/>
<dbReference type="Pfam" id="PF01344">
    <property type="entry name" value="Kelch_1"/>
    <property type="match status" value="1"/>
</dbReference>
<dbReference type="InterPro" id="IPR015915">
    <property type="entry name" value="Kelch-typ_b-propeller"/>
</dbReference>
<comment type="caution">
    <text evidence="1">The sequence shown here is derived from an EMBL/GenBank/DDBJ whole genome shotgun (WGS) entry which is preliminary data.</text>
</comment>
<keyword evidence="2" id="KW-1185">Reference proteome</keyword>
<dbReference type="EMBL" id="JAEUGD010000061">
    <property type="protein sequence ID" value="MBL6448332.1"/>
    <property type="molecule type" value="Genomic_DNA"/>
</dbReference>
<dbReference type="Proteomes" id="UP000614216">
    <property type="component" value="Unassembled WGS sequence"/>
</dbReference>
<dbReference type="Gene3D" id="2.120.10.80">
    <property type="entry name" value="Kelch-type beta propeller"/>
    <property type="match status" value="1"/>
</dbReference>
<evidence type="ECO:0008006" key="3">
    <source>
        <dbReference type="Google" id="ProtNLM"/>
    </source>
</evidence>
<dbReference type="InterPro" id="IPR006652">
    <property type="entry name" value="Kelch_1"/>
</dbReference>
<accession>A0A937G0L4</accession>
<dbReference type="RefSeq" id="WP_202857872.1">
    <property type="nucleotide sequence ID" value="NZ_JAEUGD010000061.1"/>
</dbReference>
<organism evidence="1 2">
    <name type="scientific">Fulvivirga marina</name>
    <dbReference type="NCBI Taxonomy" id="2494733"/>
    <lineage>
        <taxon>Bacteria</taxon>
        <taxon>Pseudomonadati</taxon>
        <taxon>Bacteroidota</taxon>
        <taxon>Cytophagia</taxon>
        <taxon>Cytophagales</taxon>
        <taxon>Fulvivirgaceae</taxon>
        <taxon>Fulvivirga</taxon>
    </lineage>
</organism>
<evidence type="ECO:0000313" key="1">
    <source>
        <dbReference type="EMBL" id="MBL6448332.1"/>
    </source>
</evidence>
<reference evidence="1" key="1">
    <citation type="submission" date="2021-01" db="EMBL/GenBank/DDBJ databases">
        <title>Fulvivirga kasyanovii gen. nov., sp nov., a novel member of the phylum Bacteroidetes isolated from seawater in a mussel farm.</title>
        <authorList>
            <person name="Zhao L.-H."/>
            <person name="Wang Z.-J."/>
        </authorList>
    </citation>
    <scope>NUCLEOTIDE SEQUENCE</scope>
    <source>
        <strain evidence="1">29W222</strain>
    </source>
</reference>
<gene>
    <name evidence="1" type="ORF">JMN32_18610</name>
</gene>
<sequence>MGDPTPTVDTLYVDVVDTVYGDNIYVGWRAKTGMTKVRSGHVAFSIGGRGYISTGISGSVQTGGKYLVDLWKYNPETDTWAQKADFPGVGRRSASAFVLNDEAYVGLGVQSNTVTSMGYSDMWKYNPTSNSWI</sequence>